<dbReference type="Proteomes" id="UP000256328">
    <property type="component" value="Unassembled WGS sequence"/>
</dbReference>
<keyword evidence="3" id="KW-1185">Reference proteome</keyword>
<feature type="region of interest" description="Disordered" evidence="1">
    <location>
        <begin position="18"/>
        <end position="43"/>
    </location>
</feature>
<evidence type="ECO:0000313" key="2">
    <source>
        <dbReference type="EMBL" id="RDW71900.1"/>
    </source>
</evidence>
<sequence>MRFVNCTIRPKLRQVPRTHVNSHGAGLHTVPAKGGRGNGCAPMLTAQGHANGAASGHRTAGRALPVA</sequence>
<accession>A0A3D8RD57</accession>
<evidence type="ECO:0000256" key="1">
    <source>
        <dbReference type="SAM" id="MobiDB-lite"/>
    </source>
</evidence>
<comment type="caution">
    <text evidence="2">The sequence shown here is derived from an EMBL/GenBank/DDBJ whole genome shotgun (WGS) entry which is preliminary data.</text>
</comment>
<evidence type="ECO:0000313" key="3">
    <source>
        <dbReference type="Proteomes" id="UP000256328"/>
    </source>
</evidence>
<organism evidence="2 3">
    <name type="scientific">Coleophoma crateriformis</name>
    <dbReference type="NCBI Taxonomy" id="565419"/>
    <lineage>
        <taxon>Eukaryota</taxon>
        <taxon>Fungi</taxon>
        <taxon>Dikarya</taxon>
        <taxon>Ascomycota</taxon>
        <taxon>Pezizomycotina</taxon>
        <taxon>Leotiomycetes</taxon>
        <taxon>Helotiales</taxon>
        <taxon>Dermateaceae</taxon>
        <taxon>Coleophoma</taxon>
    </lineage>
</organism>
<dbReference type="EMBL" id="PDLN01000011">
    <property type="protein sequence ID" value="RDW71900.1"/>
    <property type="molecule type" value="Genomic_DNA"/>
</dbReference>
<name>A0A3D8RD57_9HELO</name>
<reference evidence="2 3" key="1">
    <citation type="journal article" date="2018" name="IMA Fungus">
        <title>IMA Genome-F 9: Draft genome sequence of Annulohypoxylon stygium, Aspergillus mulundensis, Berkeleyomyces basicola (syn. Thielaviopsis basicola), Ceratocystis smalleyi, two Cercospora beticola strains, Coleophoma cylindrospora, Fusarium fracticaudum, Phialophora cf. hyalina, and Morchella septimelata.</title>
        <authorList>
            <person name="Wingfield B.D."/>
            <person name="Bills G.F."/>
            <person name="Dong Y."/>
            <person name="Huang W."/>
            <person name="Nel W.J."/>
            <person name="Swalarsk-Parry B.S."/>
            <person name="Vaghefi N."/>
            <person name="Wilken P.M."/>
            <person name="An Z."/>
            <person name="de Beer Z.W."/>
            <person name="De Vos L."/>
            <person name="Chen L."/>
            <person name="Duong T.A."/>
            <person name="Gao Y."/>
            <person name="Hammerbacher A."/>
            <person name="Kikkert J.R."/>
            <person name="Li Y."/>
            <person name="Li H."/>
            <person name="Li K."/>
            <person name="Li Q."/>
            <person name="Liu X."/>
            <person name="Ma X."/>
            <person name="Naidoo K."/>
            <person name="Pethybridge S.J."/>
            <person name="Sun J."/>
            <person name="Steenkamp E.T."/>
            <person name="van der Nest M.A."/>
            <person name="van Wyk S."/>
            <person name="Wingfield M.J."/>
            <person name="Xiong C."/>
            <person name="Yue Q."/>
            <person name="Zhang X."/>
        </authorList>
    </citation>
    <scope>NUCLEOTIDE SEQUENCE [LARGE SCALE GENOMIC DNA]</scope>
    <source>
        <strain evidence="2 3">BP5796</strain>
    </source>
</reference>
<dbReference type="AlphaFoldDB" id="A0A3D8RD57"/>
<proteinExistence type="predicted"/>
<gene>
    <name evidence="2" type="ORF">BP5796_07934</name>
</gene>
<protein>
    <submittedName>
        <fullName evidence="2">Uncharacterized protein</fullName>
    </submittedName>
</protein>